<accession>A0ABS2PV61</accession>
<dbReference type="EMBL" id="JAFBER010000001">
    <property type="protein sequence ID" value="MBM7643937.1"/>
    <property type="molecule type" value="Genomic_DNA"/>
</dbReference>
<proteinExistence type="predicted"/>
<protein>
    <submittedName>
        <fullName evidence="1">Uncharacterized short protein YbdD (DUF466 family)</fullName>
    </submittedName>
</protein>
<dbReference type="Pfam" id="PF04328">
    <property type="entry name" value="Sel_put"/>
    <property type="match status" value="1"/>
</dbReference>
<dbReference type="Proteomes" id="UP000808914">
    <property type="component" value="Unassembled WGS sequence"/>
</dbReference>
<reference evidence="1 2" key="1">
    <citation type="submission" date="2021-01" db="EMBL/GenBank/DDBJ databases">
        <title>Genomic Encyclopedia of Type Strains, Phase IV (KMG-IV): sequencing the most valuable type-strain genomes for metagenomic binning, comparative biology and taxonomic classification.</title>
        <authorList>
            <person name="Goeker M."/>
        </authorList>
    </citation>
    <scope>NUCLEOTIDE SEQUENCE [LARGE SCALE GENOMIC DNA]</scope>
    <source>
        <strain evidence="1 2">DSM 28236</strain>
    </source>
</reference>
<organism evidence="1 2">
    <name type="scientific">Scopulibacillus daqui</name>
    <dbReference type="NCBI Taxonomy" id="1469162"/>
    <lineage>
        <taxon>Bacteria</taxon>
        <taxon>Bacillati</taxon>
        <taxon>Bacillota</taxon>
        <taxon>Bacilli</taxon>
        <taxon>Bacillales</taxon>
        <taxon>Sporolactobacillaceae</taxon>
        <taxon>Scopulibacillus</taxon>
    </lineage>
</organism>
<gene>
    <name evidence="1" type="ORF">JOD45_000128</name>
</gene>
<dbReference type="InterPro" id="IPR007423">
    <property type="entry name" value="Sel_put"/>
</dbReference>
<evidence type="ECO:0000313" key="1">
    <source>
        <dbReference type="EMBL" id="MBM7643937.1"/>
    </source>
</evidence>
<name>A0ABS2PV61_9BACL</name>
<keyword evidence="2" id="KW-1185">Reference proteome</keyword>
<comment type="caution">
    <text evidence="1">The sequence shown here is derived from an EMBL/GenBank/DDBJ whole genome shotgun (WGS) entry which is preliminary data.</text>
</comment>
<dbReference type="RefSeq" id="WP_205001883.1">
    <property type="nucleotide sequence ID" value="NZ_JAFBER010000001.1"/>
</dbReference>
<evidence type="ECO:0000313" key="2">
    <source>
        <dbReference type="Proteomes" id="UP000808914"/>
    </source>
</evidence>
<sequence>MGDLFNSIKKGACILRQIGKGVSHLPDYEAYVEHLKTHHPDVTPPSKKEFFKNHLNDKYGASATRC</sequence>